<protein>
    <submittedName>
        <fullName evidence="2">Glycerophosphoryl diester phosphodiesterase family protein</fullName>
    </submittedName>
</protein>
<feature type="domain" description="GP-PDE" evidence="1">
    <location>
        <begin position="9"/>
        <end position="239"/>
    </location>
</feature>
<dbReference type="Gene3D" id="3.20.20.190">
    <property type="entry name" value="Phosphatidylinositol (PI) phosphodiesterase"/>
    <property type="match status" value="1"/>
</dbReference>
<sequence length="239" mass="26318">MARHFDLTTFSYAHRGLWSPEGPPENSLAAFRAAAEAGLGIEYDVRPSKYGEVMVFHDKNLLRMTGVDAQFEQQDTEDLHSFRLAGSDQPIPTLDALLDIWPNSLPLLTEMKIDGVTDPAAFARSVCERLMTHIGPAAAMSFNEEAVDAVPQAIMRGQLVYPVKRTSISDFDATLARAVERNVDFLGINVADVERAAVTLAGRDIAFVAWTVRNPVELKRVRLLNGAVIFEHMPVPLAS</sequence>
<dbReference type="InterPro" id="IPR030395">
    <property type="entry name" value="GP_PDE_dom"/>
</dbReference>
<gene>
    <name evidence="2" type="ORF">HJO_01585</name>
</gene>
<dbReference type="STRING" id="1280950.HJO_01585"/>
<dbReference type="EMBL" id="ARYK01000001">
    <property type="protein sequence ID" value="KCZ94026.1"/>
    <property type="molecule type" value="Genomic_DNA"/>
</dbReference>
<dbReference type="eggNOG" id="COG0584">
    <property type="taxonomic scope" value="Bacteria"/>
</dbReference>
<dbReference type="PANTHER" id="PTHR46211:SF1">
    <property type="entry name" value="GLYCEROPHOSPHODIESTER PHOSPHODIESTERASE, CYTOPLASMIC"/>
    <property type="match status" value="1"/>
</dbReference>
<dbReference type="Proteomes" id="UP000025171">
    <property type="component" value="Unassembled WGS sequence"/>
</dbReference>
<accession>A0A059FU77</accession>
<dbReference type="GO" id="GO:0008081">
    <property type="term" value="F:phosphoric diester hydrolase activity"/>
    <property type="evidence" value="ECO:0007669"/>
    <property type="project" value="InterPro"/>
</dbReference>
<dbReference type="OrthoDB" id="384721at2"/>
<dbReference type="PANTHER" id="PTHR46211">
    <property type="entry name" value="GLYCEROPHOSPHORYL DIESTER PHOSPHODIESTERASE"/>
    <property type="match status" value="1"/>
</dbReference>
<evidence type="ECO:0000259" key="1">
    <source>
        <dbReference type="PROSITE" id="PS51704"/>
    </source>
</evidence>
<evidence type="ECO:0000313" key="2">
    <source>
        <dbReference type="EMBL" id="KCZ94026.1"/>
    </source>
</evidence>
<proteinExistence type="predicted"/>
<keyword evidence="3" id="KW-1185">Reference proteome</keyword>
<dbReference type="AlphaFoldDB" id="A0A059FU77"/>
<dbReference type="SUPFAM" id="SSF51695">
    <property type="entry name" value="PLC-like phosphodiesterases"/>
    <property type="match status" value="1"/>
</dbReference>
<comment type="caution">
    <text evidence="2">The sequence shown here is derived from an EMBL/GenBank/DDBJ whole genome shotgun (WGS) entry which is preliminary data.</text>
</comment>
<dbReference type="PATRIC" id="fig|1280950.3.peg.327"/>
<dbReference type="InterPro" id="IPR017946">
    <property type="entry name" value="PLC-like_Pdiesterase_TIM-brl"/>
</dbReference>
<dbReference type="PROSITE" id="PS51704">
    <property type="entry name" value="GP_PDE"/>
    <property type="match status" value="1"/>
</dbReference>
<organism evidence="2 3">
    <name type="scientific">Hyphomonas johnsonii MHS-2</name>
    <dbReference type="NCBI Taxonomy" id="1280950"/>
    <lineage>
        <taxon>Bacteria</taxon>
        <taxon>Pseudomonadati</taxon>
        <taxon>Pseudomonadota</taxon>
        <taxon>Alphaproteobacteria</taxon>
        <taxon>Hyphomonadales</taxon>
        <taxon>Hyphomonadaceae</taxon>
        <taxon>Hyphomonas</taxon>
    </lineage>
</organism>
<name>A0A059FU77_9PROT</name>
<dbReference type="RefSeq" id="WP_051617962.1">
    <property type="nucleotide sequence ID" value="NZ_ARYK01000001.1"/>
</dbReference>
<reference evidence="2 3" key="1">
    <citation type="journal article" date="2014" name="Antonie Van Leeuwenhoek">
        <title>Hyphomonas beringensis sp. nov. and Hyphomonas chukchiensis sp. nov., isolated from surface seawater of the Bering Sea and Chukchi Sea.</title>
        <authorList>
            <person name="Li C."/>
            <person name="Lai Q."/>
            <person name="Li G."/>
            <person name="Dong C."/>
            <person name="Wang J."/>
            <person name="Liao Y."/>
            <person name="Shao Z."/>
        </authorList>
    </citation>
    <scope>NUCLEOTIDE SEQUENCE [LARGE SCALE GENOMIC DNA]</scope>
    <source>
        <strain evidence="2 3">MHS-2</strain>
    </source>
</reference>
<dbReference type="GO" id="GO:0006629">
    <property type="term" value="P:lipid metabolic process"/>
    <property type="evidence" value="ECO:0007669"/>
    <property type="project" value="InterPro"/>
</dbReference>
<evidence type="ECO:0000313" key="3">
    <source>
        <dbReference type="Proteomes" id="UP000025171"/>
    </source>
</evidence>
<dbReference type="Pfam" id="PF03009">
    <property type="entry name" value="GDPD"/>
    <property type="match status" value="1"/>
</dbReference>